<proteinExistence type="predicted"/>
<accession>A0ABR7XU73</accession>
<keyword evidence="2" id="KW-1185">Reference proteome</keyword>
<dbReference type="Proteomes" id="UP000651112">
    <property type="component" value="Unassembled WGS sequence"/>
</dbReference>
<reference evidence="1 2" key="1">
    <citation type="submission" date="2020-08" db="EMBL/GenBank/DDBJ databases">
        <title>Sphingobacterium sp. DN00404 isolated from aquaculture water.</title>
        <authorList>
            <person name="Zhang M."/>
        </authorList>
    </citation>
    <scope>NUCLEOTIDE SEQUENCE [LARGE SCALE GENOMIC DNA]</scope>
    <source>
        <strain evidence="1 2">KCTC 42746</strain>
    </source>
</reference>
<sequence length="70" mass="8118">MAKFRRKSTNFDGNVVGAGSNKQMTIKIDFEFQYEGDPTKYLKENGDIDFQKILHPFVKVLNEAEFVEDK</sequence>
<evidence type="ECO:0000313" key="1">
    <source>
        <dbReference type="EMBL" id="MBD1422593.1"/>
    </source>
</evidence>
<evidence type="ECO:0000313" key="2">
    <source>
        <dbReference type="Proteomes" id="UP000651112"/>
    </source>
</evidence>
<name>A0ABR7XU73_9SPHI</name>
<dbReference type="RefSeq" id="WP_190314306.1">
    <property type="nucleotide sequence ID" value="NZ_JACNYL010000003.1"/>
</dbReference>
<dbReference type="EMBL" id="JACNYL010000003">
    <property type="protein sequence ID" value="MBD1422593.1"/>
    <property type="molecule type" value="Genomic_DNA"/>
</dbReference>
<gene>
    <name evidence="1" type="ORF">H8B21_13530</name>
</gene>
<comment type="caution">
    <text evidence="1">The sequence shown here is derived from an EMBL/GenBank/DDBJ whole genome shotgun (WGS) entry which is preliminary data.</text>
</comment>
<organism evidence="1 2">
    <name type="scientific">Sphingobacterium chuzhouense</name>
    <dbReference type="NCBI Taxonomy" id="1742264"/>
    <lineage>
        <taxon>Bacteria</taxon>
        <taxon>Pseudomonadati</taxon>
        <taxon>Bacteroidota</taxon>
        <taxon>Sphingobacteriia</taxon>
        <taxon>Sphingobacteriales</taxon>
        <taxon>Sphingobacteriaceae</taxon>
        <taxon>Sphingobacterium</taxon>
    </lineage>
</organism>
<protein>
    <submittedName>
        <fullName evidence="1">Uncharacterized protein</fullName>
    </submittedName>
</protein>